<protein>
    <recommendedName>
        <fullName evidence="5">DUF1640 domain-containing protein</fullName>
    </recommendedName>
</protein>
<dbReference type="Gene3D" id="1.20.5.340">
    <property type="match status" value="1"/>
</dbReference>
<sequence>MTAITFDTLQFVKTLKDADFNDKQAEAISSAFQDAQRESDLATKADIRVVETKVDALARDVNSLRWILGVIVILTVIPLINNLIE</sequence>
<evidence type="ECO:0000313" key="4">
    <source>
        <dbReference type="EMBL" id="VFK14698.1"/>
    </source>
</evidence>
<gene>
    <name evidence="2" type="ORF">BECKFM1743A_GA0114220_103305</name>
    <name evidence="4" type="ORF">BECKFM1743B_GA0114221_103355</name>
    <name evidence="3" type="ORF">BECKFM1743C_GA0114222_104922</name>
</gene>
<evidence type="ECO:0000313" key="3">
    <source>
        <dbReference type="EMBL" id="VFJ68616.1"/>
    </source>
</evidence>
<evidence type="ECO:0000313" key="2">
    <source>
        <dbReference type="EMBL" id="VFJ63349.1"/>
    </source>
</evidence>
<name>A0A450T9H5_9GAMM</name>
<evidence type="ECO:0008006" key="5">
    <source>
        <dbReference type="Google" id="ProtNLM"/>
    </source>
</evidence>
<keyword evidence="1" id="KW-0812">Transmembrane</keyword>
<keyword evidence="1" id="KW-1133">Transmembrane helix</keyword>
<reference evidence="2" key="1">
    <citation type="submission" date="2019-02" db="EMBL/GenBank/DDBJ databases">
        <authorList>
            <person name="Gruber-Vodicka R. H."/>
            <person name="Seah K. B. B."/>
        </authorList>
    </citation>
    <scope>NUCLEOTIDE SEQUENCE</scope>
    <source>
        <strain evidence="2">BECK_BZ163</strain>
        <strain evidence="4">BECK_BZ164</strain>
        <strain evidence="3">BECK_BZ165</strain>
    </source>
</reference>
<evidence type="ECO:0000256" key="1">
    <source>
        <dbReference type="SAM" id="Phobius"/>
    </source>
</evidence>
<feature type="transmembrane region" description="Helical" evidence="1">
    <location>
        <begin position="66"/>
        <end position="84"/>
    </location>
</feature>
<keyword evidence="1" id="KW-0472">Membrane</keyword>
<organism evidence="2">
    <name type="scientific">Candidatus Kentrum sp. FM</name>
    <dbReference type="NCBI Taxonomy" id="2126340"/>
    <lineage>
        <taxon>Bacteria</taxon>
        <taxon>Pseudomonadati</taxon>
        <taxon>Pseudomonadota</taxon>
        <taxon>Gammaproteobacteria</taxon>
        <taxon>Candidatus Kentrum</taxon>
    </lineage>
</organism>
<dbReference type="EMBL" id="CAADFA010000492">
    <property type="protein sequence ID" value="VFJ68616.1"/>
    <property type="molecule type" value="Genomic_DNA"/>
</dbReference>
<proteinExistence type="predicted"/>
<dbReference type="EMBL" id="CAADFL010000335">
    <property type="protein sequence ID" value="VFK14698.1"/>
    <property type="molecule type" value="Genomic_DNA"/>
</dbReference>
<accession>A0A450T9H5</accession>
<dbReference type="EMBL" id="CAADEZ010000330">
    <property type="protein sequence ID" value="VFJ63349.1"/>
    <property type="molecule type" value="Genomic_DNA"/>
</dbReference>
<dbReference type="AlphaFoldDB" id="A0A450T9H5"/>